<dbReference type="Pfam" id="PF22759">
    <property type="entry name" value="E217_GP41"/>
    <property type="match status" value="1"/>
</dbReference>
<accession>A0A889IPU9</accession>
<dbReference type="InterPro" id="IPR054496">
    <property type="entry name" value="E217_GP41"/>
</dbReference>
<name>A0A889IPU9_9CAUD</name>
<evidence type="ECO:0000313" key="1">
    <source>
        <dbReference type="EMBL" id="QRE00392.1"/>
    </source>
</evidence>
<proteinExistence type="predicted"/>
<dbReference type="Proteomes" id="UP000622430">
    <property type="component" value="Segment"/>
</dbReference>
<evidence type="ECO:0008006" key="3">
    <source>
        <dbReference type="Google" id="ProtNLM"/>
    </source>
</evidence>
<dbReference type="EMBL" id="MW460246">
    <property type="protein sequence ID" value="QRE00392.1"/>
    <property type="molecule type" value="Genomic_DNA"/>
</dbReference>
<reference evidence="1" key="1">
    <citation type="submission" date="2021-01" db="EMBL/GenBank/DDBJ databases">
        <authorList>
            <person name="Rakov C."/>
            <person name="Alkalay-Oren S."/>
            <person name="Coppenhagen-Glazer S."/>
            <person name="Hazan R."/>
        </authorList>
    </citation>
    <scope>NUCLEOTIDE SEQUENCE</scope>
</reference>
<organism evidence="1 2">
    <name type="scientific">Burkholderia phage BCSR52</name>
    <dbReference type="NCBI Taxonomy" id="2805748"/>
    <lineage>
        <taxon>Viruses</taxon>
        <taxon>Duplodnaviria</taxon>
        <taxon>Heunggongvirae</taxon>
        <taxon>Uroviricota</taxon>
        <taxon>Caudoviricetes</taxon>
        <taxon>Lindbergviridae</taxon>
        <taxon>Irusalimvirus</taxon>
        <taxon>Irusalimvirus BCSR52</taxon>
    </lineage>
</organism>
<keyword evidence="2" id="KW-1185">Reference proteome</keyword>
<sequence>MRTRVLQVVFTIDGEEVLLDESLNLKVNIKKNCFVLQSRATIDVMNLSKTVRERLLSRFTAWKKRIVESTPESQNDAPIGIEIKAGYKSPPAISTTQTVNKENSEISTVFKGQIALVEPISGPPDIATRITAFTRQVDRSSFKSMQSPARTTLRGFVEWINSQLKLDQAPVIDTIKENEVLLNPGTSMVNLQSLVVFLQGLYGADVYAYIDDGQLIVKDAWKIVDRNSIPELNEFVDTPLWNEYGVTFRNLYDPRIKLAGGVKLKSVLNPAVNGDYVIYIIEYQLTSRDVPFYVTGYGSPAGNDS</sequence>
<evidence type="ECO:0000313" key="2">
    <source>
        <dbReference type="Proteomes" id="UP000622430"/>
    </source>
</evidence>
<protein>
    <recommendedName>
        <fullName evidence="3">Virion structural protein</fullName>
    </recommendedName>
</protein>